<keyword evidence="9" id="KW-1185">Reference proteome</keyword>
<feature type="domain" description="Probable transposase IS891/IS1136/IS1341" evidence="6">
    <location>
        <begin position="165"/>
        <end position="277"/>
    </location>
</feature>
<dbReference type="RefSeq" id="WP_006306878.1">
    <property type="nucleotide sequence ID" value="NZ_GL892076.1"/>
</dbReference>
<dbReference type="GO" id="GO:0003677">
    <property type="term" value="F:DNA binding"/>
    <property type="evidence" value="ECO:0007669"/>
    <property type="project" value="UniProtKB-KW"/>
</dbReference>
<evidence type="ECO:0000259" key="7">
    <source>
        <dbReference type="Pfam" id="PF07282"/>
    </source>
</evidence>
<comment type="caution">
    <text evidence="8">The sequence shown here is derived from an EMBL/GenBank/DDBJ whole genome shotgun (WGS) entry which is preliminary data.</text>
</comment>
<dbReference type="Pfam" id="PF01385">
    <property type="entry name" value="OrfB_IS605"/>
    <property type="match status" value="1"/>
</dbReference>
<dbReference type="PANTHER" id="PTHR30405">
    <property type="entry name" value="TRANSPOSASE"/>
    <property type="match status" value="1"/>
</dbReference>
<dbReference type="NCBIfam" id="TIGR01766">
    <property type="entry name" value="IS200/IS605 family accessory protein TnpB-like domain"/>
    <property type="match status" value="1"/>
</dbReference>
<evidence type="ECO:0000313" key="9">
    <source>
        <dbReference type="Proteomes" id="UP000004067"/>
    </source>
</evidence>
<evidence type="ECO:0000313" key="8">
    <source>
        <dbReference type="EMBL" id="EGK58644.1"/>
    </source>
</evidence>
<reference evidence="8 9" key="1">
    <citation type="submission" date="2011-04" db="EMBL/GenBank/DDBJ databases">
        <authorList>
            <person name="Muzny D."/>
            <person name="Qin X."/>
            <person name="Deng J."/>
            <person name="Jiang H."/>
            <person name="Liu Y."/>
            <person name="Qu J."/>
            <person name="Song X.-Z."/>
            <person name="Zhang L."/>
            <person name="Thornton R."/>
            <person name="Coyle M."/>
            <person name="Francisco L."/>
            <person name="Jackson L."/>
            <person name="Javaid M."/>
            <person name="Korchina V."/>
            <person name="Kovar C."/>
            <person name="Mata R."/>
            <person name="Mathew T."/>
            <person name="Ngo R."/>
            <person name="Nguyen L."/>
            <person name="Nguyen N."/>
            <person name="Okwuonu G."/>
            <person name="Ongeri F."/>
            <person name="Pham C."/>
            <person name="Simmons D."/>
            <person name="Wilczek-Boney K."/>
            <person name="Hale W."/>
            <person name="Jakkamsetti A."/>
            <person name="Pham P."/>
            <person name="Ruth R."/>
            <person name="San Lucas F."/>
            <person name="Warren J."/>
            <person name="Zhang J."/>
            <person name="Zhao Z."/>
            <person name="Zhou C."/>
            <person name="Zhu D."/>
            <person name="Lee S."/>
            <person name="Bess C."/>
            <person name="Blankenburg K."/>
            <person name="Forbes L."/>
            <person name="Fu Q."/>
            <person name="Gubbala S."/>
            <person name="Hirani K."/>
            <person name="Jayaseelan J.C."/>
            <person name="Lara F."/>
            <person name="Munidasa M."/>
            <person name="Palculict T."/>
            <person name="Patil S."/>
            <person name="Pu L.-L."/>
            <person name="Saada N."/>
            <person name="Tang L."/>
            <person name="Weissenberger G."/>
            <person name="Zhu Y."/>
            <person name="Hemphill L."/>
            <person name="Shang Y."/>
            <person name="Youmans B."/>
            <person name="Ayvaz T."/>
            <person name="Ross M."/>
            <person name="Santibanez J."/>
            <person name="Aqrawi P."/>
            <person name="Gross S."/>
            <person name="Joshi V."/>
            <person name="Fowler G."/>
            <person name="Nazareth L."/>
            <person name="Reid J."/>
            <person name="Worley K."/>
            <person name="Petrosino J."/>
            <person name="Highlander S."/>
            <person name="Gibbs R."/>
        </authorList>
    </citation>
    <scope>NUCLEOTIDE SEQUENCE [LARGE SCALE GENOMIC DNA]</scope>
    <source>
        <strain evidence="8 9">DSM 2778</strain>
    </source>
</reference>
<dbReference type="AlphaFoldDB" id="F5RNN3"/>
<evidence type="ECO:0000256" key="1">
    <source>
        <dbReference type="ARBA" id="ARBA00008761"/>
    </source>
</evidence>
<dbReference type="OrthoDB" id="1551477at2"/>
<dbReference type="HOGENOM" id="CLU_032903_0_0_9"/>
<name>F5RNN3_9FIRM</name>
<dbReference type="NCBIfam" id="NF040570">
    <property type="entry name" value="guided_TnpB"/>
    <property type="match status" value="1"/>
</dbReference>
<dbReference type="STRING" id="888060.HMPREF9081_1869"/>
<keyword evidence="5" id="KW-0233">DNA recombination</keyword>
<evidence type="ECO:0000256" key="3">
    <source>
        <dbReference type="ARBA" id="ARBA00022578"/>
    </source>
</evidence>
<dbReference type="InterPro" id="IPR010095">
    <property type="entry name" value="Cas12f1-like_TNB"/>
</dbReference>
<comment type="similarity">
    <text evidence="2">In the N-terminal section; belongs to the transposase 2 family.</text>
</comment>
<sequence length="369" mass="42856">MKTYCFKLYKAKRNRKLHRQINAAGLIYNHCIALHKRYYRLYHKSLNVYALQKHLTKLKKIPRFSYLKEIGSQAVQDITQRIDRAYKLFFRNLKQKVRTAPPSFKKVRKYKSYTLKQAGWKLLEGNAVQIGTQKYRYFKSRAIEGVVKTVTIKRDALGDLYLYFVCETVENEVLARTGKSVGYDFGLRQFLTASDGNDREAPLFFKENVAAIRRAGKALARKKQGSNHRKRARLALARLHKKTANQRKDFHFKLTHAICEEYALVCIEDLNLRGMQKRWGRKISDYGFAEFVKILEHQASKTGTSIQKIDRYYASSQTCHICGAQNPETKDLRVREWTCPHCGAVHDRDRNTAKNILKVGASTFFGEAL</sequence>
<feature type="domain" description="Cas12f1-like TNB" evidence="7">
    <location>
        <begin position="288"/>
        <end position="356"/>
    </location>
</feature>
<organism evidence="8 9">
    <name type="scientific">Centipeda periodontii DSM 2778</name>
    <dbReference type="NCBI Taxonomy" id="888060"/>
    <lineage>
        <taxon>Bacteria</taxon>
        <taxon>Bacillati</taxon>
        <taxon>Bacillota</taxon>
        <taxon>Negativicutes</taxon>
        <taxon>Selenomonadales</taxon>
        <taxon>Selenomonadaceae</taxon>
        <taxon>Centipeda</taxon>
    </lineage>
</organism>
<proteinExistence type="inferred from homology"/>
<dbReference type="InterPro" id="IPR051399">
    <property type="entry name" value="RNA-guided_DNA_endo/Transpos"/>
</dbReference>
<keyword evidence="4" id="KW-0238">DNA-binding</keyword>
<evidence type="ECO:0000256" key="2">
    <source>
        <dbReference type="ARBA" id="ARBA00011044"/>
    </source>
</evidence>
<evidence type="ECO:0000259" key="6">
    <source>
        <dbReference type="Pfam" id="PF01385"/>
    </source>
</evidence>
<dbReference type="Pfam" id="PF07282">
    <property type="entry name" value="Cas12f1-like_TNB"/>
    <property type="match status" value="1"/>
</dbReference>
<evidence type="ECO:0000256" key="4">
    <source>
        <dbReference type="ARBA" id="ARBA00023125"/>
    </source>
</evidence>
<dbReference type="Proteomes" id="UP000004067">
    <property type="component" value="Unassembled WGS sequence"/>
</dbReference>
<protein>
    <submittedName>
        <fullName evidence="8">IS605 family transposase OrfB</fullName>
    </submittedName>
</protein>
<dbReference type="GO" id="GO:0032196">
    <property type="term" value="P:transposition"/>
    <property type="evidence" value="ECO:0007669"/>
    <property type="project" value="UniProtKB-KW"/>
</dbReference>
<dbReference type="PANTHER" id="PTHR30405:SF25">
    <property type="entry name" value="RNA-GUIDED DNA ENDONUCLEASE INSQ-RELATED"/>
    <property type="match status" value="1"/>
</dbReference>
<gene>
    <name evidence="8" type="ORF">HMPREF9081_1869</name>
</gene>
<dbReference type="EMBL" id="AFHQ01000043">
    <property type="protein sequence ID" value="EGK58644.1"/>
    <property type="molecule type" value="Genomic_DNA"/>
</dbReference>
<dbReference type="eggNOG" id="COG0675">
    <property type="taxonomic scope" value="Bacteria"/>
</dbReference>
<comment type="similarity">
    <text evidence="1">In the C-terminal section; belongs to the transposase 35 family.</text>
</comment>
<accession>F5RNN3</accession>
<keyword evidence="3" id="KW-0815">Transposition</keyword>
<dbReference type="GO" id="GO:0006310">
    <property type="term" value="P:DNA recombination"/>
    <property type="evidence" value="ECO:0007669"/>
    <property type="project" value="UniProtKB-KW"/>
</dbReference>
<evidence type="ECO:0000256" key="5">
    <source>
        <dbReference type="ARBA" id="ARBA00023172"/>
    </source>
</evidence>
<dbReference type="InterPro" id="IPR001959">
    <property type="entry name" value="Transposase"/>
</dbReference>